<dbReference type="EMBL" id="JAVHNQ010000008">
    <property type="protein sequence ID" value="KAK6340977.1"/>
    <property type="molecule type" value="Genomic_DNA"/>
</dbReference>
<dbReference type="GO" id="GO:0005783">
    <property type="term" value="C:endoplasmic reticulum"/>
    <property type="evidence" value="ECO:0007669"/>
    <property type="project" value="TreeGrafter"/>
</dbReference>
<feature type="compositionally biased region" description="Polar residues" evidence="5">
    <location>
        <begin position="104"/>
        <end position="121"/>
    </location>
</feature>
<reference evidence="8 9" key="1">
    <citation type="submission" date="2019-10" db="EMBL/GenBank/DDBJ databases">
        <authorList>
            <person name="Palmer J.M."/>
        </authorList>
    </citation>
    <scope>NUCLEOTIDE SEQUENCE [LARGE SCALE GENOMIC DNA]</scope>
    <source>
        <strain evidence="8 9">TWF696</strain>
    </source>
</reference>
<evidence type="ECO:0000256" key="5">
    <source>
        <dbReference type="SAM" id="MobiDB-lite"/>
    </source>
</evidence>
<comment type="subcellular location">
    <subcellularLocation>
        <location evidence="1">Membrane</location>
        <topology evidence="1">Multi-pass membrane protein</topology>
    </subcellularLocation>
</comment>
<dbReference type="PANTHER" id="PTHR46346">
    <property type="entry name" value="PHOSPHATIDYLINOSITOL N-ACETYLGLUCOSAMINYLTRANSFERASE SUBUNIT P"/>
    <property type="match status" value="1"/>
</dbReference>
<feature type="region of interest" description="Disordered" evidence="5">
    <location>
        <begin position="1"/>
        <end position="121"/>
    </location>
</feature>
<evidence type="ECO:0000313" key="8">
    <source>
        <dbReference type="EMBL" id="KAK6340977.1"/>
    </source>
</evidence>
<feature type="region of interest" description="Disordered" evidence="5">
    <location>
        <begin position="252"/>
        <end position="306"/>
    </location>
</feature>
<feature type="transmembrane region" description="Helical" evidence="6">
    <location>
        <begin position="172"/>
        <end position="192"/>
    </location>
</feature>
<dbReference type="GO" id="GO:0006506">
    <property type="term" value="P:GPI anchor biosynthetic process"/>
    <property type="evidence" value="ECO:0007669"/>
    <property type="project" value="TreeGrafter"/>
</dbReference>
<dbReference type="Proteomes" id="UP001375240">
    <property type="component" value="Unassembled WGS sequence"/>
</dbReference>
<evidence type="ECO:0000256" key="2">
    <source>
        <dbReference type="ARBA" id="ARBA00022692"/>
    </source>
</evidence>
<feature type="domain" description="PIG-P" evidence="7">
    <location>
        <begin position="130"/>
        <end position="224"/>
    </location>
</feature>
<protein>
    <recommendedName>
        <fullName evidence="7">PIG-P domain-containing protein</fullName>
    </recommendedName>
</protein>
<keyword evidence="9" id="KW-1185">Reference proteome</keyword>
<feature type="compositionally biased region" description="Pro residues" evidence="5">
    <location>
        <begin position="75"/>
        <end position="86"/>
    </location>
</feature>
<dbReference type="PANTHER" id="PTHR46346:SF1">
    <property type="entry name" value="PHOSPHATIDYLINOSITOL N-ACETYLGLUCOSAMINYLTRANSFERASE SUBUNIT P"/>
    <property type="match status" value="1"/>
</dbReference>
<keyword evidence="3 6" id="KW-1133">Transmembrane helix</keyword>
<comment type="caution">
    <text evidence="8">The sequence shown here is derived from an EMBL/GenBank/DDBJ whole genome shotgun (WGS) entry which is preliminary data.</text>
</comment>
<name>A0AAV9UGZ6_9PEZI</name>
<feature type="compositionally biased region" description="Polar residues" evidence="5">
    <location>
        <begin position="282"/>
        <end position="301"/>
    </location>
</feature>
<dbReference type="Pfam" id="PF08510">
    <property type="entry name" value="PIG-P"/>
    <property type="match status" value="1"/>
</dbReference>
<accession>A0AAV9UGZ6</accession>
<evidence type="ECO:0000259" key="7">
    <source>
        <dbReference type="Pfam" id="PF08510"/>
    </source>
</evidence>
<feature type="compositionally biased region" description="Low complexity" evidence="5">
    <location>
        <begin position="39"/>
        <end position="64"/>
    </location>
</feature>
<proteinExistence type="predicted"/>
<evidence type="ECO:0000256" key="3">
    <source>
        <dbReference type="ARBA" id="ARBA00022989"/>
    </source>
</evidence>
<evidence type="ECO:0000256" key="1">
    <source>
        <dbReference type="ARBA" id="ARBA00004141"/>
    </source>
</evidence>
<evidence type="ECO:0000256" key="6">
    <source>
        <dbReference type="SAM" id="Phobius"/>
    </source>
</evidence>
<dbReference type="InterPro" id="IPR013717">
    <property type="entry name" value="PIG-P"/>
</dbReference>
<organism evidence="8 9">
    <name type="scientific">Orbilia brochopaga</name>
    <dbReference type="NCBI Taxonomy" id="3140254"/>
    <lineage>
        <taxon>Eukaryota</taxon>
        <taxon>Fungi</taxon>
        <taxon>Dikarya</taxon>
        <taxon>Ascomycota</taxon>
        <taxon>Pezizomycotina</taxon>
        <taxon>Orbiliomycetes</taxon>
        <taxon>Orbiliales</taxon>
        <taxon>Orbiliaceae</taxon>
        <taxon>Orbilia</taxon>
    </lineage>
</organism>
<feature type="transmembrane region" description="Helical" evidence="6">
    <location>
        <begin position="133"/>
        <end position="152"/>
    </location>
</feature>
<evidence type="ECO:0000256" key="4">
    <source>
        <dbReference type="ARBA" id="ARBA00023136"/>
    </source>
</evidence>
<keyword evidence="4 6" id="KW-0472">Membrane</keyword>
<dbReference type="InterPro" id="IPR052263">
    <property type="entry name" value="GPI_Anchor_Biosynth"/>
</dbReference>
<keyword evidence="2 6" id="KW-0812">Transmembrane</keyword>
<dbReference type="AlphaFoldDB" id="A0AAV9UGZ6"/>
<sequence length="399" mass="43966">MPDGLNSMDDRSRSWASLTAAGGGPGFRSRSPFSKVFLSARSRSASVSSDSTSSSQDSPSPSESPIAQNLLPPFYNRPPTPLPPSPSLTSLLRPPFTPSRPATPDSSDSEAANSSRIAQSTPRAAPKVPTYEYYGFVLYLTSTLAFIIYILWSYLPAPVLHFLGIHYFYNRWWSLAVPAYLVVIILYIYVALASYNVEYMTKSLTALDNIVDEVAKMAVVEIDESKHRKIVRGGEAVNGSNGGSTYDEAAATGMLTPARSRRTSGSTTYEQKSWELPEDPVEQQTQSTADGSLTSPSTGGENFSPIEKVRSIARRKKKRKSRVVVRDGVKMPREDEYEFAALVHQQQQQMAYEDDGIDWKDYWSTGTDAVMDIPIGGVCEVLYGEGRDDSDPLTLDPFY</sequence>
<dbReference type="GO" id="GO:0016020">
    <property type="term" value="C:membrane"/>
    <property type="evidence" value="ECO:0007669"/>
    <property type="project" value="UniProtKB-SubCell"/>
</dbReference>
<evidence type="ECO:0000313" key="9">
    <source>
        <dbReference type="Proteomes" id="UP001375240"/>
    </source>
</evidence>
<gene>
    <name evidence="8" type="ORF">TWF696_009289</name>
</gene>